<keyword evidence="2 12" id="KW-0560">Oxidoreductase</keyword>
<dbReference type="PIRSF" id="PIRSF000126">
    <property type="entry name" value="11-beta-HSD1"/>
    <property type="match status" value="1"/>
</dbReference>
<dbReference type="SUPFAM" id="SSF51735">
    <property type="entry name" value="NAD(P)-binding Rossmann-fold domains"/>
    <property type="match status" value="1"/>
</dbReference>
<comment type="similarity">
    <text evidence="1 11">Belongs to the short-chain dehydrogenases/reductases (SDR) family.</text>
</comment>
<proteinExistence type="inferred from homology"/>
<dbReference type="Gene3D" id="3.40.50.720">
    <property type="entry name" value="NAD(P)-binding Rossmann-like Domain"/>
    <property type="match status" value="1"/>
</dbReference>
<dbReference type="PANTHER" id="PTHR43086:SF3">
    <property type="entry name" value="NADP-DEPENDENT 3-HYDROXY ACID DEHYDROGENASE YDFG"/>
    <property type="match status" value="1"/>
</dbReference>
<evidence type="ECO:0000256" key="3">
    <source>
        <dbReference type="ARBA" id="ARBA00043812"/>
    </source>
</evidence>
<dbReference type="Proteomes" id="UP000475265">
    <property type="component" value="Unassembled WGS sequence"/>
</dbReference>
<dbReference type="PRINTS" id="PR00081">
    <property type="entry name" value="GDHRDH"/>
</dbReference>
<evidence type="ECO:0000313" key="13">
    <source>
        <dbReference type="Proteomes" id="UP000475265"/>
    </source>
</evidence>
<dbReference type="RefSeq" id="WP_163909472.1">
    <property type="nucleotide sequence ID" value="NZ_JAAAXX010000001.1"/>
</dbReference>
<accession>A0A6L5C240</accession>
<dbReference type="AlphaFoldDB" id="A0A6L5C240"/>
<evidence type="ECO:0000256" key="4">
    <source>
        <dbReference type="ARBA" id="ARBA00044050"/>
    </source>
</evidence>
<dbReference type="InterPro" id="IPR002347">
    <property type="entry name" value="SDR_fam"/>
</dbReference>
<dbReference type="InterPro" id="IPR036291">
    <property type="entry name" value="NAD(P)-bd_dom_sf"/>
</dbReference>
<dbReference type="EC" id="1.1.1.298" evidence="4"/>
<dbReference type="PRINTS" id="PR00080">
    <property type="entry name" value="SDRFAMILY"/>
</dbReference>
<evidence type="ECO:0000313" key="12">
    <source>
        <dbReference type="EMBL" id="KAF2394202.1"/>
    </source>
</evidence>
<protein>
    <recommendedName>
        <fullName evidence="6">NADP-dependent 3-hydroxy acid dehydrogenase YdfG</fullName>
        <ecNumber evidence="4">1.1.1.298</ecNumber>
        <ecNumber evidence="5">1.1.1.381</ecNumber>
    </recommendedName>
    <alternativeName>
        <fullName evidence="8">L-allo-threonine dehydrogenase</fullName>
    </alternativeName>
    <alternativeName>
        <fullName evidence="7">Malonic semialdehyde reductase</fullName>
    </alternativeName>
</protein>
<gene>
    <name evidence="12" type="ORF">FX983_02183</name>
</gene>
<dbReference type="GO" id="GO:0035527">
    <property type="term" value="F:3-hydroxypropionate dehydrogenase (NADP+) activity"/>
    <property type="evidence" value="ECO:0007669"/>
    <property type="project" value="UniProtKB-EC"/>
</dbReference>
<dbReference type="PROSITE" id="PS00061">
    <property type="entry name" value="ADH_SHORT"/>
    <property type="match status" value="1"/>
</dbReference>
<comment type="function">
    <text evidence="9">NADP-dependent dehydrogenase with broad substrate specificity acting on 3-hydroxy acids. Catalyzes the NADP-dependent oxidation of L-allo-threonine to L-2-amino-3-keto-butyrate, which is spontaneously decarboxylated into aminoacetone. Also acts on D-threonine, L-serine, D-serine, D-3-hydroxyisobutyrate, L-3-hydroxyisobutyrate, D-glycerate and L-glycerate. Able to catalyze the reduction of the malonic semialdehyde to 3-hydroxypropionic acid. YdfG is apparently supplementing RutE, the presumed malonic semialdehyde reductase involved in pyrimidine degradation since both are able to detoxify malonic semialdehyde.</text>
</comment>
<evidence type="ECO:0000256" key="6">
    <source>
        <dbReference type="ARBA" id="ARBA00044065"/>
    </source>
</evidence>
<organism evidence="12 13">
    <name type="scientific">Pseudomonas frederiksbergensis</name>
    <dbReference type="NCBI Taxonomy" id="104087"/>
    <lineage>
        <taxon>Bacteria</taxon>
        <taxon>Pseudomonadati</taxon>
        <taxon>Pseudomonadota</taxon>
        <taxon>Gammaproteobacteria</taxon>
        <taxon>Pseudomonadales</taxon>
        <taxon>Pseudomonadaceae</taxon>
        <taxon>Pseudomonas</taxon>
    </lineage>
</organism>
<dbReference type="PANTHER" id="PTHR43086">
    <property type="entry name" value="VERY-LONG-CHAIN 3-OXOOACYL-COA REDUCTASE"/>
    <property type="match status" value="1"/>
</dbReference>
<evidence type="ECO:0000256" key="5">
    <source>
        <dbReference type="ARBA" id="ARBA00044059"/>
    </source>
</evidence>
<evidence type="ECO:0000256" key="9">
    <source>
        <dbReference type="ARBA" id="ARBA00045650"/>
    </source>
</evidence>
<evidence type="ECO:0000256" key="2">
    <source>
        <dbReference type="ARBA" id="ARBA00023002"/>
    </source>
</evidence>
<comment type="catalytic activity">
    <reaction evidence="10">
        <text>3-hydroxypropanoate + NADP(+) = 3-oxopropanoate + NADPH + H(+)</text>
        <dbReference type="Rhea" id="RHEA:26438"/>
        <dbReference type="ChEBI" id="CHEBI:15378"/>
        <dbReference type="ChEBI" id="CHEBI:16510"/>
        <dbReference type="ChEBI" id="CHEBI:33190"/>
        <dbReference type="ChEBI" id="CHEBI:57783"/>
        <dbReference type="ChEBI" id="CHEBI:58349"/>
        <dbReference type="EC" id="1.1.1.298"/>
    </reaction>
</comment>
<reference evidence="12 13" key="1">
    <citation type="submission" date="2019-12" db="EMBL/GenBank/DDBJ databases">
        <title>Endophytic bacteria associated with Panax ginseng seedlings.</title>
        <authorList>
            <person name="Park J.M."/>
            <person name="Shin R."/>
            <person name="Jo S.H."/>
        </authorList>
    </citation>
    <scope>NUCLEOTIDE SEQUENCE [LARGE SCALE GENOMIC DNA]</scope>
    <source>
        <strain evidence="12 13">PgKB32</strain>
    </source>
</reference>
<evidence type="ECO:0000256" key="11">
    <source>
        <dbReference type="RuleBase" id="RU000363"/>
    </source>
</evidence>
<evidence type="ECO:0000256" key="1">
    <source>
        <dbReference type="ARBA" id="ARBA00006484"/>
    </source>
</evidence>
<dbReference type="InterPro" id="IPR020904">
    <property type="entry name" value="Sc_DH/Rdtase_CS"/>
</dbReference>
<dbReference type="EC" id="1.1.1.381" evidence="5"/>
<dbReference type="Pfam" id="PF00106">
    <property type="entry name" value="adh_short"/>
    <property type="match status" value="1"/>
</dbReference>
<sequence>MTTSKKTAVVTGASSGLGAVYADRLAARGYDLVLVARRADRLAALADKLTSTYGVSVQSLVADLEKEEDVAKVEQVLSSDTSVQLLVNNAGLAKLRPLADSSIDDSMTQVSLNIIALTRLTQAALPAFVSRNAGTIINVASVLAVQSWAISSVYSGSKAYVLAFSRGIQDELAKADSNVKVQVVLPASTATEIWTEGVSGVPLSALGKDTVMSAENCVDAALAGLDNGEAITWPSVEDQRLWDEYATASVALFAATQTGTPASRYRIA</sequence>
<evidence type="ECO:0000256" key="10">
    <source>
        <dbReference type="ARBA" id="ARBA00047274"/>
    </source>
</evidence>
<dbReference type="EMBL" id="JAAAXX010000001">
    <property type="protein sequence ID" value="KAF2394202.1"/>
    <property type="molecule type" value="Genomic_DNA"/>
</dbReference>
<comment type="caution">
    <text evidence="12">The sequence shown here is derived from an EMBL/GenBank/DDBJ whole genome shotgun (WGS) entry which is preliminary data.</text>
</comment>
<comment type="catalytic activity">
    <reaction evidence="3">
        <text>L-allo-threonine + NADP(+) = aminoacetone + CO2 + NADPH</text>
        <dbReference type="Rhea" id="RHEA:43524"/>
        <dbReference type="ChEBI" id="CHEBI:16526"/>
        <dbReference type="ChEBI" id="CHEBI:57783"/>
        <dbReference type="ChEBI" id="CHEBI:58320"/>
        <dbReference type="ChEBI" id="CHEBI:58349"/>
        <dbReference type="ChEBI" id="CHEBI:58585"/>
        <dbReference type="EC" id="1.1.1.381"/>
    </reaction>
</comment>
<name>A0A6L5C240_9PSED</name>
<evidence type="ECO:0000256" key="7">
    <source>
        <dbReference type="ARBA" id="ARBA00044271"/>
    </source>
</evidence>
<evidence type="ECO:0000256" key="8">
    <source>
        <dbReference type="ARBA" id="ARBA00044349"/>
    </source>
</evidence>